<evidence type="ECO:0000259" key="2">
    <source>
        <dbReference type="Pfam" id="PF03413"/>
    </source>
</evidence>
<dbReference type="Pfam" id="PF03413">
    <property type="entry name" value="PepSY"/>
    <property type="match status" value="1"/>
</dbReference>
<feature type="chain" id="PRO_5038546543" evidence="1">
    <location>
        <begin position="26"/>
        <end position="688"/>
    </location>
</feature>
<comment type="caution">
    <text evidence="4">The sequence shown here is derived from an EMBL/GenBank/DDBJ whole genome shotgun (WGS) entry which is preliminary data.</text>
</comment>
<dbReference type="Pfam" id="PF16244">
    <property type="entry name" value="DUF4901"/>
    <property type="match status" value="2"/>
</dbReference>
<dbReference type="Proteomes" id="UP000216024">
    <property type="component" value="Unassembled WGS sequence"/>
</dbReference>
<evidence type="ECO:0000313" key="5">
    <source>
        <dbReference type="Proteomes" id="UP000216024"/>
    </source>
</evidence>
<feature type="domain" description="YcdB/YcdC repeated" evidence="3">
    <location>
        <begin position="33"/>
        <end position="180"/>
    </location>
</feature>
<evidence type="ECO:0000313" key="4">
    <source>
        <dbReference type="EMBL" id="PAB57253.1"/>
    </source>
</evidence>
<protein>
    <submittedName>
        <fullName evidence="4">Uncharacterized protein</fullName>
    </submittedName>
</protein>
<proteinExistence type="predicted"/>
<feature type="signal peptide" evidence="1">
    <location>
        <begin position="1"/>
        <end position="25"/>
    </location>
</feature>
<dbReference type="OrthoDB" id="2473368at2"/>
<accession>A0A267MEN1</accession>
<keyword evidence="5" id="KW-1185">Reference proteome</keyword>
<reference evidence="4 5" key="1">
    <citation type="submission" date="2017-06" db="EMBL/GenBank/DDBJ databases">
        <title>Draft genome sequence of anaerobic fermentative bacterium Anaeromicrobium sediminis DY2726D isolated from West Pacific Ocean sediments.</title>
        <authorList>
            <person name="Zeng X."/>
        </authorList>
    </citation>
    <scope>NUCLEOTIDE SEQUENCE [LARGE SCALE GENOMIC DNA]</scope>
    <source>
        <strain evidence="4 5">DY2726D</strain>
    </source>
</reference>
<evidence type="ECO:0000256" key="1">
    <source>
        <dbReference type="SAM" id="SignalP"/>
    </source>
</evidence>
<feature type="domain" description="YcdB/YcdC repeated" evidence="3">
    <location>
        <begin position="290"/>
        <end position="448"/>
    </location>
</feature>
<gene>
    <name evidence="4" type="ORF">CCE28_19405</name>
</gene>
<dbReference type="AlphaFoldDB" id="A0A267MEN1"/>
<dbReference type="InterPro" id="IPR032599">
    <property type="entry name" value="YcdB/YcdC_rep_domain"/>
</dbReference>
<name>A0A267MEN1_9FIRM</name>
<evidence type="ECO:0000259" key="3">
    <source>
        <dbReference type="Pfam" id="PF16244"/>
    </source>
</evidence>
<sequence length="688" mass="80982">MKMKGKICKILVLILLFTSIGTTMAFGQDMGLEEAIHKAKEKVNIPNQYEKFNYNVYTISDKKIWGMNWVNEKTNESIHVSVNEDGDMVSYRYYDGKYNKENKIPRYSKDEAIKEAKDFIKEMDPNLLDEVKYEYDKKEKLPVRKYSMFFYRVIDDIPFYENGIEVSVDSDTGKVISYNKMWDTMKFPSNKNIISEDKAKEIFKKDLGLELVYKFKYEEDVVKPYLAYVLKYDRQNSIDANTGKVVKADYYYIDYPRYGNVTMKEDKAAVRSLSPEEQKAVDSSKDIMSKEKAEKIARSIDELNIGSEYKLENANIYKVYPQNERFKWELYFKKEEDKKYDYVNVSLDAKDGKVLSFYKGREYTNEKGKYEKEEAKKMVEKFLEKFSIDYKNTAYKEYDEVSYENIEMPGHYTFTYRRLVNNIPVRDNFIRVTFNNVTGEIQSYNLNWFDVKFPTGNTISLDEAYDIMFKEMGMELNFRRRYEKPKLMPANKNCNVALVYSIKGHYPVIYDGITGKLLDYNGKPIIIENEENSKTISGHKYEKEMNGLSEYGILSIEEGFNPDSKILQKDFLKLTLNAVGQYYKKDDMDEMYRVLMNKNIIKEEEKNPEGMVTEQEAAKFIVRALGYEEIAKLGDIFKYPYNPNAVDEEYIGYITIANKLSIIKDEFKPNSDLTNGRSAYMIYNYLTR</sequence>
<keyword evidence="1" id="KW-0732">Signal</keyword>
<dbReference type="InterPro" id="IPR025711">
    <property type="entry name" value="PepSY"/>
</dbReference>
<organism evidence="4 5">
    <name type="scientific">Anaeromicrobium sediminis</name>
    <dbReference type="NCBI Taxonomy" id="1478221"/>
    <lineage>
        <taxon>Bacteria</taxon>
        <taxon>Bacillati</taxon>
        <taxon>Bacillota</taxon>
        <taxon>Clostridia</taxon>
        <taxon>Peptostreptococcales</taxon>
        <taxon>Thermotaleaceae</taxon>
        <taxon>Anaeromicrobium</taxon>
    </lineage>
</organism>
<feature type="domain" description="PepSY" evidence="2">
    <location>
        <begin position="194"/>
        <end position="247"/>
    </location>
</feature>
<dbReference type="EMBL" id="NIBG01000027">
    <property type="protein sequence ID" value="PAB57253.1"/>
    <property type="molecule type" value="Genomic_DNA"/>
</dbReference>